<keyword evidence="6" id="KW-1003">Cell membrane</keyword>
<evidence type="ECO:0000256" key="6">
    <source>
        <dbReference type="RuleBase" id="RU363076"/>
    </source>
</evidence>
<evidence type="ECO:0000313" key="9">
    <source>
        <dbReference type="Proteomes" id="UP000246018"/>
    </source>
</evidence>
<feature type="compositionally biased region" description="Basic residues" evidence="7">
    <location>
        <begin position="27"/>
        <end position="57"/>
    </location>
</feature>
<dbReference type="Proteomes" id="UP000246018">
    <property type="component" value="Unassembled WGS sequence"/>
</dbReference>
<feature type="transmembrane region" description="Helical" evidence="6">
    <location>
        <begin position="162"/>
        <end position="182"/>
    </location>
</feature>
<reference evidence="8 9" key="1">
    <citation type="submission" date="2018-04" db="EMBL/GenBank/DDBJ databases">
        <title>Genome of Nocardioides gansuensis WSJ-1.</title>
        <authorList>
            <person name="Wu S."/>
            <person name="Wang G."/>
        </authorList>
    </citation>
    <scope>NUCLEOTIDE SEQUENCE [LARGE SCALE GENOMIC DNA]</scope>
    <source>
        <strain evidence="8 9">WSJ-1</strain>
    </source>
</reference>
<keyword evidence="5 6" id="KW-0472">Membrane</keyword>
<gene>
    <name evidence="8" type="ORF">DDE18_00155</name>
</gene>
<keyword evidence="4 6" id="KW-1133">Transmembrane helix</keyword>
<dbReference type="InterPro" id="IPR045214">
    <property type="entry name" value="Surf1/Surf4"/>
</dbReference>
<protein>
    <recommendedName>
        <fullName evidence="6">SURF1-like protein</fullName>
    </recommendedName>
</protein>
<evidence type="ECO:0000256" key="7">
    <source>
        <dbReference type="SAM" id="MobiDB-lite"/>
    </source>
</evidence>
<evidence type="ECO:0000256" key="1">
    <source>
        <dbReference type="ARBA" id="ARBA00004370"/>
    </source>
</evidence>
<evidence type="ECO:0000256" key="4">
    <source>
        <dbReference type="ARBA" id="ARBA00022989"/>
    </source>
</evidence>
<name>A0A2T8FEI1_9ACTN</name>
<comment type="caution">
    <text evidence="8">The sequence shown here is derived from an EMBL/GenBank/DDBJ whole genome shotgun (WGS) entry which is preliminary data.</text>
</comment>
<dbReference type="PROSITE" id="PS50895">
    <property type="entry name" value="SURF1"/>
    <property type="match status" value="1"/>
</dbReference>
<organism evidence="8 9">
    <name type="scientific">Nocardioides gansuensis</name>
    <dbReference type="NCBI Taxonomy" id="2138300"/>
    <lineage>
        <taxon>Bacteria</taxon>
        <taxon>Bacillati</taxon>
        <taxon>Actinomycetota</taxon>
        <taxon>Actinomycetes</taxon>
        <taxon>Propionibacteriales</taxon>
        <taxon>Nocardioidaceae</taxon>
        <taxon>Nocardioides</taxon>
    </lineage>
</organism>
<comment type="subcellular location">
    <subcellularLocation>
        <location evidence="6">Cell membrane</location>
        <topology evidence="6">Multi-pass membrane protein</topology>
    </subcellularLocation>
    <subcellularLocation>
        <location evidence="1">Membrane</location>
    </subcellularLocation>
</comment>
<evidence type="ECO:0000256" key="3">
    <source>
        <dbReference type="ARBA" id="ARBA00022692"/>
    </source>
</evidence>
<comment type="similarity">
    <text evidence="2 6">Belongs to the SURF1 family.</text>
</comment>
<keyword evidence="3 6" id="KW-0812">Transmembrane</keyword>
<evidence type="ECO:0000256" key="2">
    <source>
        <dbReference type="ARBA" id="ARBA00007165"/>
    </source>
</evidence>
<feature type="region of interest" description="Disordered" evidence="7">
    <location>
        <begin position="122"/>
        <end position="151"/>
    </location>
</feature>
<dbReference type="GO" id="GO:0005886">
    <property type="term" value="C:plasma membrane"/>
    <property type="evidence" value="ECO:0007669"/>
    <property type="project" value="UniProtKB-SubCell"/>
</dbReference>
<keyword evidence="9" id="KW-1185">Reference proteome</keyword>
<evidence type="ECO:0000256" key="5">
    <source>
        <dbReference type="ARBA" id="ARBA00023136"/>
    </source>
</evidence>
<feature type="region of interest" description="Disordered" evidence="7">
    <location>
        <begin position="27"/>
        <end position="81"/>
    </location>
</feature>
<dbReference type="PANTHER" id="PTHR23427:SF2">
    <property type="entry name" value="SURFEIT LOCUS PROTEIN 1"/>
    <property type="match status" value="1"/>
</dbReference>
<evidence type="ECO:0000313" key="8">
    <source>
        <dbReference type="EMBL" id="PVG84100.1"/>
    </source>
</evidence>
<dbReference type="InterPro" id="IPR002994">
    <property type="entry name" value="Surf1/Shy1"/>
</dbReference>
<dbReference type="EMBL" id="QDGZ01000001">
    <property type="protein sequence ID" value="PVG84100.1"/>
    <property type="molecule type" value="Genomic_DNA"/>
</dbReference>
<feature type="transmembrane region" description="Helical" evidence="6">
    <location>
        <begin position="358"/>
        <end position="376"/>
    </location>
</feature>
<dbReference type="PANTHER" id="PTHR23427">
    <property type="entry name" value="SURFEIT LOCUS PROTEIN"/>
    <property type="match status" value="1"/>
</dbReference>
<feature type="compositionally biased region" description="Basic residues" evidence="7">
    <location>
        <begin position="122"/>
        <end position="138"/>
    </location>
</feature>
<dbReference type="CDD" id="cd06662">
    <property type="entry name" value="SURF1"/>
    <property type="match status" value="1"/>
</dbReference>
<dbReference type="AlphaFoldDB" id="A0A2T8FEI1"/>
<sequence length="396" mass="42392">MGRAAGDLRAGARRRRGVGVLPRRLRAARRRPRAGCRRRGPGRRAGRARRGALRRPRGVLDLLRGRQGDGPAGTGPHRRFRAGGAGEVHVLDDWPDERLDRLGRRLHPAGVRPLDRADRLGRRRPGRRRHSRAHRRAAVRGVPRGDADGGADGPVTSLLRRLVAATLVALVLVGAAGALGWWQLEAWQARRAAEARDLTSAEPVPLTSVMGADDPFPGGDVGRPVTVSGTWLPEGSFLVPRSDAGRDGYWAVTPLALGAADAAVLVVRGWAPTTEVPAPSGAGEVTGWLQPPEGSGTAVDEDPSDDVLPELRVADAVQRVDTDLYSAYVVADAAGTGLEPASLASLPEAGRFTALRNLLYAIEWWVFGGFAAFIWWRWVRDTRAEAAADAVTDSPA</sequence>
<dbReference type="Pfam" id="PF02104">
    <property type="entry name" value="SURF1"/>
    <property type="match status" value="1"/>
</dbReference>
<accession>A0A2T8FEI1</accession>
<proteinExistence type="inferred from homology"/>
<dbReference type="OrthoDB" id="3266379at2"/>